<sequence length="191" mass="21631">VKHFLPLLMLTSLLFGQDTLNNAKINGFGGGLGLGFGKETASRFSILIFRKTDVFDFFVHFSRNISSISPNIYKDYSASAPDDWYHSHEGSKYPIFIIGFGPIINYKNMELLPSIGFSYNTSLHRYFDPTETLGYKGYYYVYGDDGKYFPVLGIGFLSRKSKDLSFYGNCHIGKIISISIGVAYEMDVNYF</sequence>
<organism evidence="1">
    <name type="scientific">marine metagenome</name>
    <dbReference type="NCBI Taxonomy" id="408172"/>
    <lineage>
        <taxon>unclassified sequences</taxon>
        <taxon>metagenomes</taxon>
        <taxon>ecological metagenomes</taxon>
    </lineage>
</organism>
<evidence type="ECO:0000313" key="1">
    <source>
        <dbReference type="EMBL" id="SVA80345.1"/>
    </source>
</evidence>
<dbReference type="EMBL" id="UINC01019025">
    <property type="protein sequence ID" value="SVA80345.1"/>
    <property type="molecule type" value="Genomic_DNA"/>
</dbReference>
<dbReference type="AlphaFoldDB" id="A0A381YTL9"/>
<proteinExistence type="predicted"/>
<protein>
    <submittedName>
        <fullName evidence="1">Uncharacterized protein</fullName>
    </submittedName>
</protein>
<reference evidence="1" key="1">
    <citation type="submission" date="2018-05" db="EMBL/GenBank/DDBJ databases">
        <authorList>
            <person name="Lanie J.A."/>
            <person name="Ng W.-L."/>
            <person name="Kazmierczak K.M."/>
            <person name="Andrzejewski T.M."/>
            <person name="Davidsen T.M."/>
            <person name="Wayne K.J."/>
            <person name="Tettelin H."/>
            <person name="Glass J.I."/>
            <person name="Rusch D."/>
            <person name="Podicherti R."/>
            <person name="Tsui H.-C.T."/>
            <person name="Winkler M.E."/>
        </authorList>
    </citation>
    <scope>NUCLEOTIDE SEQUENCE</scope>
</reference>
<accession>A0A381YTL9</accession>
<feature type="non-terminal residue" evidence="1">
    <location>
        <position position="1"/>
    </location>
</feature>
<name>A0A381YTL9_9ZZZZ</name>
<gene>
    <name evidence="1" type="ORF">METZ01_LOCUS133199</name>
</gene>